<dbReference type="AlphaFoldDB" id="A0A1D8PPT4"/>
<reference evidence="3 4" key="1">
    <citation type="journal article" date="2004" name="Proc. Natl. Acad. Sci. U.S.A.">
        <title>The diploid genome sequence of Candida albicans.</title>
        <authorList>
            <person name="Jones T."/>
            <person name="Federspiel N.A."/>
            <person name="Chibana H."/>
            <person name="Dungan J."/>
            <person name="Kalman S."/>
            <person name="Magee B.B."/>
            <person name="Newport G."/>
            <person name="Thorstenson Y.R."/>
            <person name="Agabian N."/>
            <person name="Magee P.T."/>
            <person name="Davis R.W."/>
            <person name="Scherer S."/>
        </authorList>
    </citation>
    <scope>NUCLEOTIDE SEQUENCE [LARGE SCALE GENOMIC DNA]</scope>
    <source>
        <strain evidence="4">SC5314 / ATCC MYA-2876</strain>
    </source>
</reference>
<reference evidence="3 4" key="2">
    <citation type="journal article" date="2007" name="Genome Biol.">
        <title>Assembly of the Candida albicans genome into sixteen supercontigs aligned on the eight chromosomes.</title>
        <authorList>
            <person name="van het Hoog M."/>
            <person name="Rast T.J."/>
            <person name="Martchenko M."/>
            <person name="Grindle S."/>
            <person name="Dignard D."/>
            <person name="Hogues H."/>
            <person name="Cuomo C."/>
            <person name="Berriman M."/>
            <person name="Scherer S."/>
            <person name="Magee B.B."/>
            <person name="Whiteway M."/>
            <person name="Chibana H."/>
            <person name="Nantel A."/>
            <person name="Magee P.T."/>
        </authorList>
    </citation>
    <scope>GENOME REANNOTATION</scope>
    <source>
        <strain evidence="4">SC5314 / ATCC MYA-2876</strain>
    </source>
</reference>
<dbReference type="KEGG" id="cal:CAALFM_C601940WA"/>
<evidence type="ECO:0000256" key="1">
    <source>
        <dbReference type="SAM" id="SignalP"/>
    </source>
</evidence>
<sequence>MKIITWLLYLIKINIVQIILNNSRNPSISLQYIHSSIFDHTPSKCTGDTLKEDIYSAERVWMNNITDIPVVSNEDYM</sequence>
<dbReference type="RefSeq" id="XP_019331005.1">
    <property type="nucleotide sequence ID" value="XM_019475460.1"/>
</dbReference>
<gene>
    <name evidence="3" type="ordered locus">CAALFM_C601940WA</name>
    <name evidence="2" type="ordered locus">orf19.685.1</name>
</gene>
<dbReference type="OMA" id="VWMNNIT"/>
<keyword evidence="4" id="KW-1185">Reference proteome</keyword>
<feature type="chain" id="PRO_5009111297" evidence="1">
    <location>
        <begin position="19"/>
        <end position="77"/>
    </location>
</feature>
<accession>A0A1D8PPT4</accession>
<evidence type="ECO:0000313" key="3">
    <source>
        <dbReference type="EMBL" id="AOW30130.1"/>
    </source>
</evidence>
<dbReference type="VEuPathDB" id="FungiDB:C6_01940W_A"/>
<dbReference type="GeneID" id="30515337"/>
<dbReference type="OrthoDB" id="4020743at2759"/>
<evidence type="ECO:0000313" key="2">
    <source>
        <dbReference type="CGD" id="CAL0000197508"/>
    </source>
</evidence>
<dbReference type="Proteomes" id="UP000000559">
    <property type="component" value="Chromosome 6"/>
</dbReference>
<dbReference type="InParanoid" id="A0A1D8PPT4"/>
<dbReference type="CGD" id="CAL0000197508">
    <property type="gene designation" value="orf19.685.1"/>
</dbReference>
<name>A0A1D8PPT4_CANAL</name>
<evidence type="ECO:0000313" key="4">
    <source>
        <dbReference type="Proteomes" id="UP000000559"/>
    </source>
</evidence>
<organism evidence="3 4">
    <name type="scientific">Candida albicans (strain SC5314 / ATCC MYA-2876)</name>
    <name type="common">Yeast</name>
    <dbReference type="NCBI Taxonomy" id="237561"/>
    <lineage>
        <taxon>Eukaryota</taxon>
        <taxon>Fungi</taxon>
        <taxon>Dikarya</taxon>
        <taxon>Ascomycota</taxon>
        <taxon>Saccharomycotina</taxon>
        <taxon>Pichiomycetes</taxon>
        <taxon>Debaryomycetaceae</taxon>
        <taxon>Candida/Lodderomyces clade</taxon>
        <taxon>Candida</taxon>
    </lineage>
</organism>
<keyword evidence="1" id="KW-0732">Signal</keyword>
<feature type="signal peptide" evidence="1">
    <location>
        <begin position="1"/>
        <end position="18"/>
    </location>
</feature>
<dbReference type="EMBL" id="CP017628">
    <property type="protein sequence ID" value="AOW30130.1"/>
    <property type="molecule type" value="Genomic_DNA"/>
</dbReference>
<reference evidence="3 4" key="3">
    <citation type="journal article" date="2013" name="Genome Biol.">
        <title>Assembly of a phased diploid Candida albicans genome facilitates allele-specific measurements and provides a simple model for repeat and indel structure.</title>
        <authorList>
            <person name="Muzzey D."/>
            <person name="Schwartz K."/>
            <person name="Weissman J.S."/>
            <person name="Sherlock G."/>
        </authorList>
    </citation>
    <scope>NUCLEOTIDE SEQUENCE [LARGE SCALE GENOMIC DNA]</scope>
    <source>
        <strain evidence="4">SC5314 / ATCC MYA-2876</strain>
    </source>
</reference>
<protein>
    <submittedName>
        <fullName evidence="3">Uncharacterized protein</fullName>
    </submittedName>
</protein>
<proteinExistence type="predicted"/>